<evidence type="ECO:0000256" key="7">
    <source>
        <dbReference type="SAM" id="MobiDB-lite"/>
    </source>
</evidence>
<comment type="caution">
    <text evidence="9">The sequence shown here is derived from an EMBL/GenBank/DDBJ whole genome shotgun (WGS) entry which is preliminary data.</text>
</comment>
<feature type="binding site" evidence="6">
    <location>
        <position position="71"/>
    </location>
    <ligand>
        <name>ATP</name>
        <dbReference type="ChEBI" id="CHEBI:30616"/>
    </ligand>
</feature>
<dbReference type="RefSeq" id="WP_112431761.1">
    <property type="nucleotide sequence ID" value="NZ_MCIF01000002.1"/>
</dbReference>
<dbReference type="SMART" id="SM00220">
    <property type="entry name" value="S_TKc"/>
    <property type="match status" value="1"/>
</dbReference>
<dbReference type="PANTHER" id="PTHR43289:SF6">
    <property type="entry name" value="SERINE_THREONINE-PROTEIN KINASE NEKL-3"/>
    <property type="match status" value="1"/>
</dbReference>
<accession>A0A328VQ91</accession>
<dbReference type="InterPro" id="IPR011009">
    <property type="entry name" value="Kinase-like_dom_sf"/>
</dbReference>
<dbReference type="PROSITE" id="PS50011">
    <property type="entry name" value="PROTEIN_KINASE_DOM"/>
    <property type="match status" value="1"/>
</dbReference>
<dbReference type="CDD" id="cd14014">
    <property type="entry name" value="STKc_PknB_like"/>
    <property type="match status" value="1"/>
</dbReference>
<evidence type="ECO:0000256" key="6">
    <source>
        <dbReference type="PROSITE-ProRule" id="PRU10141"/>
    </source>
</evidence>
<dbReference type="Gene3D" id="1.10.510.10">
    <property type="entry name" value="Transferase(Phosphotransferase) domain 1"/>
    <property type="match status" value="1"/>
</dbReference>
<gene>
    <name evidence="9" type="ORF">A4R35_17890</name>
</gene>
<evidence type="ECO:0000313" key="9">
    <source>
        <dbReference type="EMBL" id="RAQ97414.1"/>
    </source>
</evidence>
<sequence length="422" mass="46193">MMEQPLSFSTEADQGGQASSGGTPGERGQWLPLEALPELGRYRLVRLLGRGGFAEVYLGEHRYLGTEVAIKLLQTHLEPEVLQRFCAEARIAARLHHPHIVRIFDFVLLEEQGTAFLVMEYAPGGTLRQRHPRGSRLHPATILLYLQQIGAALDYAHRQQCIHCDIKPENMLIGRDGSLLLSDFGIASLSGQKQRGWQQEEAIAGTLAYMAPEQLAGQPQFASDQYALGVVVYEWLCGERPFRGSPAEVLAQHVHTPPPPLRQRVPTLPPGLVAVVERALAKQPEARFATVLEFVRAYEQALGRALRPRTPSQPSQRQVERPTRRALMVGMTSLAASGLLGGGLTWLAFSPQLRPSRPALPGCPLPLSQPTGHPLEVPAQATPVTPPPQKHEGQDQLPSSSSSLLPRALPTPRSRSSAPSRL</sequence>
<keyword evidence="4" id="KW-0418">Kinase</keyword>
<dbReference type="SUPFAM" id="SSF56112">
    <property type="entry name" value="Protein kinase-like (PK-like)"/>
    <property type="match status" value="1"/>
</dbReference>
<evidence type="ECO:0000256" key="3">
    <source>
        <dbReference type="ARBA" id="ARBA00022741"/>
    </source>
</evidence>
<dbReference type="InterPro" id="IPR000719">
    <property type="entry name" value="Prot_kinase_dom"/>
</dbReference>
<feature type="region of interest" description="Disordered" evidence="7">
    <location>
        <begin position="360"/>
        <end position="422"/>
    </location>
</feature>
<organism evidence="9 10">
    <name type="scientific">Thermogemmatispora tikiterensis</name>
    <dbReference type="NCBI Taxonomy" id="1825093"/>
    <lineage>
        <taxon>Bacteria</taxon>
        <taxon>Bacillati</taxon>
        <taxon>Chloroflexota</taxon>
        <taxon>Ktedonobacteria</taxon>
        <taxon>Thermogemmatisporales</taxon>
        <taxon>Thermogemmatisporaceae</taxon>
        <taxon>Thermogemmatispora</taxon>
    </lineage>
</organism>
<feature type="domain" description="Protein kinase" evidence="8">
    <location>
        <begin position="42"/>
        <end position="302"/>
    </location>
</feature>
<evidence type="ECO:0000256" key="4">
    <source>
        <dbReference type="ARBA" id="ARBA00022777"/>
    </source>
</evidence>
<dbReference type="GO" id="GO:0005524">
    <property type="term" value="F:ATP binding"/>
    <property type="evidence" value="ECO:0007669"/>
    <property type="project" value="UniProtKB-UniRule"/>
</dbReference>
<evidence type="ECO:0000256" key="2">
    <source>
        <dbReference type="ARBA" id="ARBA00022679"/>
    </source>
</evidence>
<keyword evidence="3 6" id="KW-0547">Nucleotide-binding</keyword>
<keyword evidence="2" id="KW-0808">Transferase</keyword>
<keyword evidence="10" id="KW-1185">Reference proteome</keyword>
<dbReference type="EMBL" id="MCIF01000002">
    <property type="protein sequence ID" value="RAQ97414.1"/>
    <property type="molecule type" value="Genomic_DNA"/>
</dbReference>
<evidence type="ECO:0000256" key="1">
    <source>
        <dbReference type="ARBA" id="ARBA00012513"/>
    </source>
</evidence>
<protein>
    <recommendedName>
        <fullName evidence="1">non-specific serine/threonine protein kinase</fullName>
        <ecNumber evidence="1">2.7.11.1</ecNumber>
    </recommendedName>
</protein>
<proteinExistence type="predicted"/>
<dbReference type="Pfam" id="PF00069">
    <property type="entry name" value="Pkinase"/>
    <property type="match status" value="1"/>
</dbReference>
<evidence type="ECO:0000313" key="10">
    <source>
        <dbReference type="Proteomes" id="UP000248706"/>
    </source>
</evidence>
<dbReference type="PROSITE" id="PS00107">
    <property type="entry name" value="PROTEIN_KINASE_ATP"/>
    <property type="match status" value="1"/>
</dbReference>
<dbReference type="InterPro" id="IPR008271">
    <property type="entry name" value="Ser/Thr_kinase_AS"/>
</dbReference>
<evidence type="ECO:0000259" key="8">
    <source>
        <dbReference type="PROSITE" id="PS50011"/>
    </source>
</evidence>
<feature type="region of interest" description="Disordered" evidence="7">
    <location>
        <begin position="303"/>
        <end position="324"/>
    </location>
</feature>
<feature type="compositionally biased region" description="Polar residues" evidence="7">
    <location>
        <begin position="1"/>
        <end position="17"/>
    </location>
</feature>
<dbReference type="AlphaFoldDB" id="A0A328VQ91"/>
<evidence type="ECO:0000256" key="5">
    <source>
        <dbReference type="ARBA" id="ARBA00022840"/>
    </source>
</evidence>
<feature type="compositionally biased region" description="Low complexity" evidence="7">
    <location>
        <begin position="397"/>
        <end position="422"/>
    </location>
</feature>
<dbReference type="InterPro" id="IPR017441">
    <property type="entry name" value="Protein_kinase_ATP_BS"/>
</dbReference>
<dbReference type="Gene3D" id="3.30.200.20">
    <property type="entry name" value="Phosphorylase Kinase, domain 1"/>
    <property type="match status" value="1"/>
</dbReference>
<dbReference type="GO" id="GO:0004674">
    <property type="term" value="F:protein serine/threonine kinase activity"/>
    <property type="evidence" value="ECO:0007669"/>
    <property type="project" value="UniProtKB-EC"/>
</dbReference>
<reference evidence="9 10" key="1">
    <citation type="submission" date="2016-08" db="EMBL/GenBank/DDBJ databases">
        <title>Analysis of Carbohydrate Active Enzymes in Thermogemmatispora T81 Reveals Carbohydrate Degradation Ability.</title>
        <authorList>
            <person name="Tomazini A."/>
            <person name="Lal S."/>
            <person name="Stott M."/>
            <person name="Henrissat B."/>
            <person name="Polikarpov I."/>
            <person name="Sparling R."/>
            <person name="Levin D.B."/>
        </authorList>
    </citation>
    <scope>NUCLEOTIDE SEQUENCE [LARGE SCALE GENOMIC DNA]</scope>
    <source>
        <strain evidence="9 10">T81</strain>
    </source>
</reference>
<dbReference type="EC" id="2.7.11.1" evidence="1"/>
<dbReference type="Proteomes" id="UP000248706">
    <property type="component" value="Unassembled WGS sequence"/>
</dbReference>
<dbReference type="PANTHER" id="PTHR43289">
    <property type="entry name" value="MITOGEN-ACTIVATED PROTEIN KINASE KINASE KINASE 20-RELATED"/>
    <property type="match status" value="1"/>
</dbReference>
<name>A0A328VQ91_9CHLR</name>
<dbReference type="PROSITE" id="PS00108">
    <property type="entry name" value="PROTEIN_KINASE_ST"/>
    <property type="match status" value="1"/>
</dbReference>
<dbReference type="OrthoDB" id="883741at2"/>
<keyword evidence="5 6" id="KW-0067">ATP-binding</keyword>
<feature type="region of interest" description="Disordered" evidence="7">
    <location>
        <begin position="1"/>
        <end position="29"/>
    </location>
</feature>